<dbReference type="EMBL" id="BK016266">
    <property type="protein sequence ID" value="DAG06187.1"/>
    <property type="molecule type" value="Genomic_DNA"/>
</dbReference>
<evidence type="ECO:0000256" key="1">
    <source>
        <dbReference type="SAM" id="MobiDB-lite"/>
    </source>
</evidence>
<keyword evidence="3" id="KW-0449">Lipoprotein</keyword>
<proteinExistence type="predicted"/>
<feature type="compositionally biased region" description="Basic and acidic residues" evidence="1">
    <location>
        <begin position="286"/>
        <end position="379"/>
    </location>
</feature>
<evidence type="ECO:0000313" key="3">
    <source>
        <dbReference type="EMBL" id="DAG06187.1"/>
    </source>
</evidence>
<feature type="transmembrane region" description="Helical" evidence="2">
    <location>
        <begin position="149"/>
        <end position="169"/>
    </location>
</feature>
<organism evidence="3">
    <name type="scientific">Siphoviridae sp. ctNxi14</name>
    <dbReference type="NCBI Taxonomy" id="2825475"/>
    <lineage>
        <taxon>Viruses</taxon>
        <taxon>Duplodnaviria</taxon>
        <taxon>Heunggongvirae</taxon>
        <taxon>Uroviricota</taxon>
        <taxon>Caudoviricetes</taxon>
    </lineage>
</organism>
<protein>
    <submittedName>
        <fullName evidence="3">Putative nucleic acid-binding lipoprotein.1, putative nucleic acid-binding lipoprotein</fullName>
    </submittedName>
</protein>
<evidence type="ECO:0000256" key="2">
    <source>
        <dbReference type="SAM" id="Phobius"/>
    </source>
</evidence>
<reference evidence="3" key="1">
    <citation type="journal article" date="2021" name="Proc. Natl. Acad. Sci. U.S.A.">
        <title>A Catalog of Tens of Thousands of Viruses from Human Metagenomes Reveals Hidden Associations with Chronic Diseases.</title>
        <authorList>
            <person name="Tisza M.J."/>
            <person name="Buck C.B."/>
        </authorList>
    </citation>
    <scope>NUCLEOTIDE SEQUENCE</scope>
    <source>
        <strain evidence="3">CtNxi14</strain>
    </source>
</reference>
<accession>A0A8S5VHV0</accession>
<keyword evidence="2" id="KW-1133">Transmembrane helix</keyword>
<keyword evidence="2" id="KW-0812">Transmembrane</keyword>
<sequence>MFECVQICTVSDTLHALQCSAAVTICPAWPVWYRVQTGAACPASGRRYALVLVCPGSGTACPAACRVPSFRVRWSGQGSPAGHIAAAQPLPVSLSTTEKIKKTHPFFTNQNPSDCASLQKFRKIQKDPFRGLRCGILDRRKGESQMDNISIILMLAGFVLSFCCAINAIRGKPNKKTWYWMIAAYIGFGVCYAASQRDARNIGIAFMLICFCYIVKVVWGFLKSVIKHEKYHCKKDLLVLIVVFVLFIVGMMLPYDKAAAAQRAAESEAREIEKAASSAAAASSKAEAERQKQAECEAAASKDAESKRIKEEAENKAASDSKKAEDERNAAIKAESERLAAEMANSKKEEPASKEQSASEKAKEEERNAAIRAESEKQLAKSKSSSKPKKSSSSASEHAVTAIDFNAVYKEYKSNEVRAEETYGNKRYRVTGTVNGLTDSGLANLFGGATVTLVRQVGNTTVYFFASFSKDQKNAIMKINTGDEITFVGEYSKMSFYSCELESYTRDGKTVKIY</sequence>
<keyword evidence="2" id="KW-0472">Membrane</keyword>
<feature type="region of interest" description="Disordered" evidence="1">
    <location>
        <begin position="283"/>
        <end position="397"/>
    </location>
</feature>
<name>A0A8S5VHV0_9CAUD</name>
<feature type="transmembrane region" description="Helical" evidence="2">
    <location>
        <begin position="178"/>
        <end position="195"/>
    </location>
</feature>
<feature type="transmembrane region" description="Helical" evidence="2">
    <location>
        <begin position="201"/>
        <end position="225"/>
    </location>
</feature>
<feature type="transmembrane region" description="Helical" evidence="2">
    <location>
        <begin position="237"/>
        <end position="255"/>
    </location>
</feature>